<dbReference type="GO" id="GO:0008270">
    <property type="term" value="F:zinc ion binding"/>
    <property type="evidence" value="ECO:0007669"/>
    <property type="project" value="UniProtKB-KW"/>
</dbReference>
<evidence type="ECO:0000256" key="2">
    <source>
        <dbReference type="ARBA" id="ARBA00022737"/>
    </source>
</evidence>
<feature type="region of interest" description="Disordered" evidence="6">
    <location>
        <begin position="187"/>
        <end position="209"/>
    </location>
</feature>
<gene>
    <name evidence="8" type="ORF">BBRV_LOCUS126282</name>
</gene>
<accession>A0A6V7M7Z7</accession>
<dbReference type="PANTHER" id="PTHR24379">
    <property type="entry name" value="KRAB AND ZINC FINGER DOMAIN-CONTAINING"/>
    <property type="match status" value="1"/>
</dbReference>
<dbReference type="InterPro" id="IPR013087">
    <property type="entry name" value="Znf_C2H2_type"/>
</dbReference>
<dbReference type="Pfam" id="PF25429">
    <property type="entry name" value="zf-POGZ"/>
    <property type="match status" value="1"/>
</dbReference>
<feature type="compositionally biased region" description="Pro residues" evidence="6">
    <location>
        <begin position="188"/>
        <end position="202"/>
    </location>
</feature>
<keyword evidence="2" id="KW-0677">Repeat</keyword>
<evidence type="ECO:0000256" key="5">
    <source>
        <dbReference type="PROSITE-ProRule" id="PRU00042"/>
    </source>
</evidence>
<dbReference type="PROSITE" id="PS50157">
    <property type="entry name" value="ZINC_FINGER_C2H2_2"/>
    <property type="match status" value="2"/>
</dbReference>
<name>A0A6V7M7Z7_9HYME</name>
<reference evidence="8" key="1">
    <citation type="submission" date="2020-07" db="EMBL/GenBank/DDBJ databases">
        <authorList>
            <person name="Ferguson B K."/>
        </authorList>
    </citation>
    <scope>NUCLEOTIDE SEQUENCE</scope>
    <source>
        <strain evidence="8">L06</strain>
    </source>
</reference>
<dbReference type="GO" id="GO:0003677">
    <property type="term" value="F:DNA binding"/>
    <property type="evidence" value="ECO:0007669"/>
    <property type="project" value="UniProtKB-KW"/>
</dbReference>
<keyword evidence="1" id="KW-0479">Metal-binding</keyword>
<dbReference type="Gene3D" id="3.30.160.60">
    <property type="entry name" value="Classic Zinc Finger"/>
    <property type="match status" value="3"/>
</dbReference>
<feature type="compositionally biased region" description="Polar residues" evidence="6">
    <location>
        <begin position="144"/>
        <end position="156"/>
    </location>
</feature>
<dbReference type="SUPFAM" id="SSF57667">
    <property type="entry name" value="beta-beta-alpha zinc fingers"/>
    <property type="match status" value="1"/>
</dbReference>
<sequence>MAATTSRMMTRSVTTVRPAEMTLNLDCVEEELSEAQLAFQKKVKEDYDKVMATMEEIMKKDNGQLITKTNTVSGYQYSVAPTANTMVKPVTLTQAKQPIKLNVLNNTSSSQGNIQLVVDPRMGLILNTVPQNQNTTPNIPQKNVHQVTTEPSQFRPTRQNPIRAKMLPMQQPQAQPDIIEEIPKEVTKPPPKPASNPTPIAPTPETSLIKTKPPLRTVTVKPTEQTSIGGLAVGVKNADTIDESKRHLPDGREIAFNKMNGGRTYPSLVVVARPFLKSKEIPQQLMSKERSELDAKVKSVLMYSSTRFAEWLIQQGLVKSEQFCTQQHNCYPRPKLKLAMYSDAGTFPYSGGYVWISSCCPDRYVSVFSGSIFQGATHTPAVLLKLIYHWSCQTNVQNVVSWVKVSNTYVKNFYTNLRSVCTAAIWDKSPIIGGRNKNVQVGVISLGTTSQDGNLRQVKVEVLGILNPDTGELRLRACEPLQDNVPDRNGKKRFNNILQPLSDWVHKDSRILTDFTVDKTILNELGFNNVLQVAYNNSNARHSHSNYQIMEYLRKIVPRMFQNTLSLLSRQMIQQFLDELVWREMFGNTASRAFTSIINHIAEQTRAQTGDSLLDRLAKIGNNPFRDWSYSKFIANTTHYVHSVPSSENSKIGSVKDISGEISVLSVRAGSSSANRRSRKRQASSLAGPEAKRFEPERDMEQVPLHEYFYASVDGEKSREDKKTAPFSCFLCPGYMRWNTEVMEHMLKHVPPRVPGQTFTYACRYCCAAFSTRHQMQIHVAEAHSSFGVCDGHMVVCGICEQKFSNSNLLISHMVSTHLPSEMPYKCEACGYRTSSHKDAIDHFYKNHERGEFLQCPYCLKVIQYSSDGTALAANIQAFLVHMQRHIVRTQEGKGNKCSRCCLWFNQKSALRQHQRELHMPWVGAKNIPDVPAEKRIIIPRIKPQQKNFYMSYDNPPVELPDDDVIQRWPRPINLHVPSGINYRCQECEEDIDEEDHYPGEQKCEQCRYVTCCWRAFKEHQQQIHNERPMTSILVPSPLVNLQLERKMKCSCGYGTRDGNLLASHFAKCKKGESRGSTGMLDSLGLVPKKIEV</sequence>
<dbReference type="EMBL" id="CADCXW020000348">
    <property type="protein sequence ID" value="CAD1584568.1"/>
    <property type="molecule type" value="Genomic_DNA"/>
</dbReference>
<evidence type="ECO:0000256" key="4">
    <source>
        <dbReference type="ARBA" id="ARBA00022833"/>
    </source>
</evidence>
<feature type="domain" description="C2H2-type" evidence="7">
    <location>
        <begin position="761"/>
        <end position="785"/>
    </location>
</feature>
<evidence type="ECO:0000256" key="6">
    <source>
        <dbReference type="SAM" id="MobiDB-lite"/>
    </source>
</evidence>
<dbReference type="SMART" id="SM00355">
    <property type="entry name" value="ZnF_C2H2"/>
    <property type="match status" value="7"/>
</dbReference>
<proteinExistence type="predicted"/>
<organism evidence="8">
    <name type="scientific">Bracon brevicornis</name>
    <dbReference type="NCBI Taxonomy" id="1563983"/>
    <lineage>
        <taxon>Eukaryota</taxon>
        <taxon>Metazoa</taxon>
        <taxon>Ecdysozoa</taxon>
        <taxon>Arthropoda</taxon>
        <taxon>Hexapoda</taxon>
        <taxon>Insecta</taxon>
        <taxon>Pterygota</taxon>
        <taxon>Neoptera</taxon>
        <taxon>Endopterygota</taxon>
        <taxon>Hymenoptera</taxon>
        <taxon>Apocrita</taxon>
        <taxon>Ichneumonoidea</taxon>
        <taxon>Braconidae</taxon>
        <taxon>Braconinae</taxon>
        <taxon>Bracon</taxon>
    </lineage>
</organism>
<keyword evidence="4" id="KW-0862">Zinc</keyword>
<evidence type="ECO:0000256" key="3">
    <source>
        <dbReference type="ARBA" id="ARBA00022771"/>
    </source>
</evidence>
<dbReference type="PROSITE" id="PS00028">
    <property type="entry name" value="ZINC_FINGER_C2H2_1"/>
    <property type="match status" value="3"/>
</dbReference>
<feature type="region of interest" description="Disordered" evidence="6">
    <location>
        <begin position="131"/>
        <end position="156"/>
    </location>
</feature>
<protein>
    <recommendedName>
        <fullName evidence="7">C2H2-type domain-containing protein</fullName>
    </recommendedName>
</protein>
<dbReference type="InterPro" id="IPR036236">
    <property type="entry name" value="Znf_C2H2_sf"/>
</dbReference>
<keyword evidence="3 5" id="KW-0863">Zinc-finger</keyword>
<dbReference type="InterPro" id="IPR057618">
    <property type="entry name" value="Znf_POGZ/Z280C-D-like"/>
</dbReference>
<feature type="region of interest" description="Disordered" evidence="6">
    <location>
        <begin position="673"/>
        <end position="697"/>
    </location>
</feature>
<feature type="compositionally biased region" description="Low complexity" evidence="6">
    <location>
        <begin position="131"/>
        <end position="143"/>
    </location>
</feature>
<evidence type="ECO:0000256" key="1">
    <source>
        <dbReference type="ARBA" id="ARBA00022723"/>
    </source>
</evidence>
<evidence type="ECO:0000313" key="8">
    <source>
        <dbReference type="EMBL" id="CAD1584568.1"/>
    </source>
</evidence>
<dbReference type="AlphaFoldDB" id="A0A6V7M7Z7"/>
<feature type="domain" description="C2H2-type" evidence="7">
    <location>
        <begin position="896"/>
        <end position="919"/>
    </location>
</feature>
<dbReference type="PANTHER" id="PTHR24379:SF121">
    <property type="entry name" value="C2H2-TYPE DOMAIN-CONTAINING PROTEIN"/>
    <property type="match status" value="1"/>
</dbReference>
<evidence type="ECO:0000259" key="7">
    <source>
        <dbReference type="PROSITE" id="PS50157"/>
    </source>
</evidence>